<reference evidence="2 3" key="1">
    <citation type="submission" date="2016-11" db="EMBL/GenBank/DDBJ databases">
        <title>Interaction between Lactobacillus species and yeast in water kefir.</title>
        <authorList>
            <person name="Behr J."/>
            <person name="Xu D."/>
            <person name="Vogel R.F."/>
        </authorList>
    </citation>
    <scope>NUCLEOTIDE SEQUENCE [LARGE SCALE GENOMIC DNA]</scope>
    <source>
        <strain evidence="2 3">TMW 1.1827</strain>
    </source>
</reference>
<dbReference type="InterPro" id="IPR019261">
    <property type="entry name" value="PARG_cat_microbial"/>
</dbReference>
<dbReference type="KEGG" id="lng:BSQ50_01895"/>
<dbReference type="Gene3D" id="3.40.220.10">
    <property type="entry name" value="Leucine Aminopeptidase, subunit E, domain 1"/>
    <property type="match status" value="1"/>
</dbReference>
<dbReference type="InterPro" id="IPR012664">
    <property type="entry name" value="CHP02452"/>
</dbReference>
<proteinExistence type="predicted"/>
<dbReference type="AlphaFoldDB" id="A0A3S6QTF1"/>
<accession>A0A3S6QTF1</accession>
<protein>
    <submittedName>
        <fullName evidence="2">TIGR02452 family protein</fullName>
    </submittedName>
</protein>
<keyword evidence="3" id="KW-1185">Reference proteome</keyword>
<dbReference type="InterPro" id="IPR043472">
    <property type="entry name" value="Macro_dom-like"/>
</dbReference>
<dbReference type="PANTHER" id="PTHR35596:SF1">
    <property type="entry name" value="MICROBIAL-TYPE PARG CATALYTIC DOMAIN-CONTAINING PROTEIN"/>
    <property type="match status" value="1"/>
</dbReference>
<dbReference type="NCBIfam" id="TIGR02452">
    <property type="entry name" value="TIGR02452 family protein"/>
    <property type="match status" value="1"/>
</dbReference>
<sequence length="268" mass="31228">MTNLTSEDYRNIAHHTMNLYQIEMNDLPQHSKLVSNLLAPIKPRFQQKTRIFVENENLLQRLKKISVAKTVGILNFASPIDIGGNFKQGINAQEQTICRNSYLYPELRTFRREYYYYNQQHENHGFYTRRMIVSYQVKFLRDETEKQYLKPARSVDVISMAAPDISLMRREKYQPTIEQIQSEFKWRITQFLRQFSILGDNDLILGAFGCGSFQNDPQLVAGVFKDVLQSTEFATAFKNIYFSITDLKQTEVFATALADQSHPLVKQG</sequence>
<feature type="domain" description="Microbial-type PARG catalytic" evidence="1">
    <location>
        <begin position="6"/>
        <end position="142"/>
    </location>
</feature>
<gene>
    <name evidence="2" type="ORF">BSQ50_01895</name>
</gene>
<name>A0A3S6QTF1_9LACO</name>
<dbReference type="SUPFAM" id="SSF52949">
    <property type="entry name" value="Macro domain-like"/>
    <property type="match status" value="1"/>
</dbReference>
<evidence type="ECO:0000313" key="2">
    <source>
        <dbReference type="EMBL" id="AUJ31422.1"/>
    </source>
</evidence>
<dbReference type="Proteomes" id="UP000324497">
    <property type="component" value="Chromosome"/>
</dbReference>
<dbReference type="EMBL" id="CP018180">
    <property type="protein sequence ID" value="AUJ31422.1"/>
    <property type="molecule type" value="Genomic_DNA"/>
</dbReference>
<dbReference type="PANTHER" id="PTHR35596">
    <property type="entry name" value="DUF2263 DOMAIN-CONTAINING PROTEIN"/>
    <property type="match status" value="1"/>
</dbReference>
<evidence type="ECO:0000313" key="3">
    <source>
        <dbReference type="Proteomes" id="UP000324497"/>
    </source>
</evidence>
<evidence type="ECO:0000259" key="1">
    <source>
        <dbReference type="Pfam" id="PF10021"/>
    </source>
</evidence>
<dbReference type="Pfam" id="PF10021">
    <property type="entry name" value="PARG_cat_microb"/>
    <property type="match status" value="1"/>
</dbReference>
<dbReference type="RefSeq" id="WP_148126271.1">
    <property type="nucleotide sequence ID" value="NZ_CP018180.1"/>
</dbReference>
<organism evidence="2 3">
    <name type="scientific">Liquorilactobacillus nagelii</name>
    <dbReference type="NCBI Taxonomy" id="82688"/>
    <lineage>
        <taxon>Bacteria</taxon>
        <taxon>Bacillati</taxon>
        <taxon>Bacillota</taxon>
        <taxon>Bacilli</taxon>
        <taxon>Lactobacillales</taxon>
        <taxon>Lactobacillaceae</taxon>
        <taxon>Liquorilactobacillus</taxon>
    </lineage>
</organism>